<evidence type="ECO:0000313" key="1">
    <source>
        <dbReference type="EMBL" id="CAB0027881.1"/>
    </source>
</evidence>
<keyword evidence="2" id="KW-1185">Reference proteome</keyword>
<evidence type="ECO:0000313" key="2">
    <source>
        <dbReference type="Proteomes" id="UP000479190"/>
    </source>
</evidence>
<dbReference type="Proteomes" id="UP000479190">
    <property type="component" value="Unassembled WGS sequence"/>
</dbReference>
<reference evidence="1 2" key="1">
    <citation type="submission" date="2020-02" db="EMBL/GenBank/DDBJ databases">
        <authorList>
            <person name="Ferguson B K."/>
        </authorList>
    </citation>
    <scope>NUCLEOTIDE SEQUENCE [LARGE SCALE GENOMIC DNA]</scope>
</reference>
<protein>
    <submittedName>
        <fullName evidence="1">Uncharacterized protein</fullName>
    </submittedName>
</protein>
<sequence length="277" mass="31436">MFRESYIHKLHVMWERDRTESESQLQLQRGIVEAEPMASVNFMSDRVNSPYDACRIWVKKSQLITCAAIIRFSQVYKHSISRCDVYRKSRLLRSRPIRAKKRHAARAAANAASTAADKLSRGLPCGGSPRQGCSGVASARSYIKKRTFTYTRLSPQAARDAARKCGYTILYKLESRYKRLTYIIIYCRGSLSDSRLAIAGTSHLSPGDFACRACNNKSLQRDFEGRRARELFRCYLYISNSSRAHEIHCQQLRITSASSLSLSPSPIHLLIMNVVLS</sequence>
<gene>
    <name evidence="1" type="ORF">TBRA_LOCUS111</name>
</gene>
<accession>A0A6H5HSX8</accession>
<name>A0A6H5HSX8_9HYME</name>
<organism evidence="1 2">
    <name type="scientific">Trichogramma brassicae</name>
    <dbReference type="NCBI Taxonomy" id="86971"/>
    <lineage>
        <taxon>Eukaryota</taxon>
        <taxon>Metazoa</taxon>
        <taxon>Ecdysozoa</taxon>
        <taxon>Arthropoda</taxon>
        <taxon>Hexapoda</taxon>
        <taxon>Insecta</taxon>
        <taxon>Pterygota</taxon>
        <taxon>Neoptera</taxon>
        <taxon>Endopterygota</taxon>
        <taxon>Hymenoptera</taxon>
        <taxon>Apocrita</taxon>
        <taxon>Proctotrupomorpha</taxon>
        <taxon>Chalcidoidea</taxon>
        <taxon>Trichogrammatidae</taxon>
        <taxon>Trichogramma</taxon>
    </lineage>
</organism>
<proteinExistence type="predicted"/>
<dbReference type="EMBL" id="CADCXV010000014">
    <property type="protein sequence ID" value="CAB0027881.1"/>
    <property type="molecule type" value="Genomic_DNA"/>
</dbReference>
<dbReference type="AlphaFoldDB" id="A0A6H5HSX8"/>